<dbReference type="Pfam" id="PF21018">
    <property type="entry name" value="BipA_C"/>
    <property type="match status" value="1"/>
</dbReference>
<sequence length="324" mass="35092">TIASPEVEEALAASPIDPPTIRMTFGVNDSPLAGLEGTQLTGSKLGDRLKAEAESNVSIKVSNVGEGSKSGDAYEVQGRGELQLGVLIETMRREGFEMSISPPVVIYRTDEETGAKMEPIEEVVVELEEAHCGAVIEALTLRKAELVEMVPDAGEGGRTRLVFMCPSRGLLGYRGTFATTTQGTGIMHRSFNAYEPMKGTLSQVRKGVIISMAKGATTLHALGALESRGVLFVDPQVDTYEGMIIGEHSRDGDLEVNPCKEKKLTNMRASGTDETIRLTPPRRLGLEEAMGYVASDEMIEVTPSAIRLRKRILSANQRKRAEKK</sequence>
<evidence type="ECO:0000259" key="1">
    <source>
        <dbReference type="Pfam" id="PF00679"/>
    </source>
</evidence>
<dbReference type="InterPro" id="IPR048876">
    <property type="entry name" value="BipA_C"/>
</dbReference>
<dbReference type="Gene3D" id="3.30.70.240">
    <property type="match status" value="1"/>
</dbReference>
<dbReference type="InterPro" id="IPR042116">
    <property type="entry name" value="TypA/BipA_C"/>
</dbReference>
<dbReference type="Pfam" id="PF00679">
    <property type="entry name" value="EFG_C"/>
    <property type="match status" value="1"/>
</dbReference>
<dbReference type="InterPro" id="IPR035647">
    <property type="entry name" value="EFG_III/V"/>
</dbReference>
<dbReference type="EMBL" id="LGRX02033142">
    <property type="protein sequence ID" value="KAK3242660.1"/>
    <property type="molecule type" value="Genomic_DNA"/>
</dbReference>
<evidence type="ECO:0000259" key="2">
    <source>
        <dbReference type="Pfam" id="PF21018"/>
    </source>
</evidence>
<dbReference type="Gene3D" id="3.30.70.870">
    <property type="entry name" value="Elongation Factor G (Translational Gtpase), domain 3"/>
    <property type="match status" value="1"/>
</dbReference>
<name>A0AAE0BVP9_9CHLO</name>
<dbReference type="AlphaFoldDB" id="A0AAE0BVP9"/>
<dbReference type="InterPro" id="IPR000640">
    <property type="entry name" value="EFG_V-like"/>
</dbReference>
<evidence type="ECO:0008006" key="5">
    <source>
        <dbReference type="Google" id="ProtNLM"/>
    </source>
</evidence>
<dbReference type="InterPro" id="IPR035651">
    <property type="entry name" value="BipA_V"/>
</dbReference>
<proteinExistence type="predicted"/>
<accession>A0AAE0BVP9</accession>
<dbReference type="Proteomes" id="UP001190700">
    <property type="component" value="Unassembled WGS sequence"/>
</dbReference>
<protein>
    <recommendedName>
        <fullName evidence="5">Translational GTPase TypA</fullName>
    </recommendedName>
</protein>
<reference evidence="3 4" key="1">
    <citation type="journal article" date="2015" name="Genome Biol. Evol.">
        <title>Comparative Genomics of a Bacterivorous Green Alga Reveals Evolutionary Causalities and Consequences of Phago-Mixotrophic Mode of Nutrition.</title>
        <authorList>
            <person name="Burns J.A."/>
            <person name="Paasch A."/>
            <person name="Narechania A."/>
            <person name="Kim E."/>
        </authorList>
    </citation>
    <scope>NUCLEOTIDE SEQUENCE [LARGE SCALE GENOMIC DNA]</scope>
    <source>
        <strain evidence="3 4">PLY_AMNH</strain>
    </source>
</reference>
<feature type="domain" description="TypA/BipA C-terminal" evidence="2">
    <location>
        <begin position="206"/>
        <end position="314"/>
    </location>
</feature>
<evidence type="ECO:0000313" key="3">
    <source>
        <dbReference type="EMBL" id="KAK3242660.1"/>
    </source>
</evidence>
<keyword evidence="4" id="KW-1185">Reference proteome</keyword>
<feature type="domain" description="Elongation factor EFG" evidence="1">
    <location>
        <begin position="117"/>
        <end position="202"/>
    </location>
</feature>
<organism evidence="3 4">
    <name type="scientific">Cymbomonas tetramitiformis</name>
    <dbReference type="NCBI Taxonomy" id="36881"/>
    <lineage>
        <taxon>Eukaryota</taxon>
        <taxon>Viridiplantae</taxon>
        <taxon>Chlorophyta</taxon>
        <taxon>Pyramimonadophyceae</taxon>
        <taxon>Pyramimonadales</taxon>
        <taxon>Pyramimonadaceae</taxon>
        <taxon>Cymbomonas</taxon>
    </lineage>
</organism>
<gene>
    <name evidence="3" type="ORF">CYMTET_47660</name>
</gene>
<dbReference type="Gene3D" id="2.40.50.250">
    <property type="entry name" value="bipa protein"/>
    <property type="match status" value="1"/>
</dbReference>
<comment type="caution">
    <text evidence="3">The sequence shown here is derived from an EMBL/GenBank/DDBJ whole genome shotgun (WGS) entry which is preliminary data.</text>
</comment>
<feature type="non-terminal residue" evidence="3">
    <location>
        <position position="1"/>
    </location>
</feature>
<dbReference type="CDD" id="cd03710">
    <property type="entry name" value="BipA_TypA_C"/>
    <property type="match status" value="1"/>
</dbReference>
<dbReference type="FunFam" id="2.40.50.250:FF:000001">
    <property type="entry name" value="GTP-binding protein TypA"/>
    <property type="match status" value="1"/>
</dbReference>
<evidence type="ECO:0000313" key="4">
    <source>
        <dbReference type="Proteomes" id="UP001190700"/>
    </source>
</evidence>
<dbReference type="FunFam" id="3.30.70.240:FF:000002">
    <property type="entry name" value="GTP-binding protein TypA"/>
    <property type="match status" value="1"/>
</dbReference>
<dbReference type="SUPFAM" id="SSF54980">
    <property type="entry name" value="EF-G C-terminal domain-like"/>
    <property type="match status" value="2"/>
</dbReference>